<keyword evidence="3" id="KW-1185">Reference proteome</keyword>
<dbReference type="Proteomes" id="UP000887013">
    <property type="component" value="Unassembled WGS sequence"/>
</dbReference>
<evidence type="ECO:0000256" key="1">
    <source>
        <dbReference type="SAM" id="MobiDB-lite"/>
    </source>
</evidence>
<feature type="region of interest" description="Disordered" evidence="1">
    <location>
        <begin position="1"/>
        <end position="22"/>
    </location>
</feature>
<gene>
    <name evidence="2" type="ORF">NPIL_267281</name>
</gene>
<evidence type="ECO:0000313" key="2">
    <source>
        <dbReference type="EMBL" id="GFS71695.1"/>
    </source>
</evidence>
<proteinExistence type="predicted"/>
<sequence length="77" mass="9120">MARDLLSRPFYGRDRSFDTGDDDVHSVHPALWSRCFERLLFGMSSFMEAGRRINQGEMTKERTFLGRFWSVRNGWKT</sequence>
<comment type="caution">
    <text evidence="2">The sequence shown here is derived from an EMBL/GenBank/DDBJ whole genome shotgun (WGS) entry which is preliminary data.</text>
</comment>
<protein>
    <submittedName>
        <fullName evidence="2">Uncharacterized protein</fullName>
    </submittedName>
</protein>
<reference evidence="2" key="1">
    <citation type="submission" date="2020-08" db="EMBL/GenBank/DDBJ databases">
        <title>Multicomponent nature underlies the extraordinary mechanical properties of spider dragline silk.</title>
        <authorList>
            <person name="Kono N."/>
            <person name="Nakamura H."/>
            <person name="Mori M."/>
            <person name="Yoshida Y."/>
            <person name="Ohtoshi R."/>
            <person name="Malay A.D."/>
            <person name="Moran D.A.P."/>
            <person name="Tomita M."/>
            <person name="Numata K."/>
            <person name="Arakawa K."/>
        </authorList>
    </citation>
    <scope>NUCLEOTIDE SEQUENCE</scope>
</reference>
<dbReference type="EMBL" id="BMAW01049666">
    <property type="protein sequence ID" value="GFS71695.1"/>
    <property type="molecule type" value="Genomic_DNA"/>
</dbReference>
<dbReference type="OrthoDB" id="6406703at2759"/>
<name>A0A8X6MPX6_NEPPI</name>
<organism evidence="2 3">
    <name type="scientific">Nephila pilipes</name>
    <name type="common">Giant wood spider</name>
    <name type="synonym">Nephila maculata</name>
    <dbReference type="NCBI Taxonomy" id="299642"/>
    <lineage>
        <taxon>Eukaryota</taxon>
        <taxon>Metazoa</taxon>
        <taxon>Ecdysozoa</taxon>
        <taxon>Arthropoda</taxon>
        <taxon>Chelicerata</taxon>
        <taxon>Arachnida</taxon>
        <taxon>Araneae</taxon>
        <taxon>Araneomorphae</taxon>
        <taxon>Entelegynae</taxon>
        <taxon>Araneoidea</taxon>
        <taxon>Nephilidae</taxon>
        <taxon>Nephila</taxon>
    </lineage>
</organism>
<dbReference type="AlphaFoldDB" id="A0A8X6MPX6"/>
<accession>A0A8X6MPX6</accession>
<evidence type="ECO:0000313" key="3">
    <source>
        <dbReference type="Proteomes" id="UP000887013"/>
    </source>
</evidence>